<keyword evidence="2" id="KW-1185">Reference proteome</keyword>
<evidence type="ECO:0000313" key="2">
    <source>
        <dbReference type="Proteomes" id="UP001232536"/>
    </source>
</evidence>
<dbReference type="Proteomes" id="UP001232536">
    <property type="component" value="Unassembled WGS sequence"/>
</dbReference>
<evidence type="ECO:0000313" key="1">
    <source>
        <dbReference type="EMBL" id="MDO8107883.1"/>
    </source>
</evidence>
<sequence length="80" mass="8563">MALPRTTFRRRLALPGWSSASEWGYDEVFECYWAELRADGVSLPVRIGPESLLVTLGALAGAVSGLTGCLTDDAYLALTG</sequence>
<accession>A0ABT9DAG0</accession>
<dbReference type="EMBL" id="JAUQYP010000001">
    <property type="protein sequence ID" value="MDO8107883.1"/>
    <property type="molecule type" value="Genomic_DNA"/>
</dbReference>
<organism evidence="1 2">
    <name type="scientific">Actinotalea lenta</name>
    <dbReference type="NCBI Taxonomy" id="3064654"/>
    <lineage>
        <taxon>Bacteria</taxon>
        <taxon>Bacillati</taxon>
        <taxon>Actinomycetota</taxon>
        <taxon>Actinomycetes</taxon>
        <taxon>Micrococcales</taxon>
        <taxon>Cellulomonadaceae</taxon>
        <taxon>Actinotalea</taxon>
    </lineage>
</organism>
<proteinExistence type="predicted"/>
<gene>
    <name evidence="1" type="ORF">Q6348_11820</name>
</gene>
<protein>
    <submittedName>
        <fullName evidence="1">Uncharacterized protein</fullName>
    </submittedName>
</protein>
<name>A0ABT9DAG0_9CELL</name>
<comment type="caution">
    <text evidence="1">The sequence shown here is derived from an EMBL/GenBank/DDBJ whole genome shotgun (WGS) entry which is preliminary data.</text>
</comment>
<reference evidence="1 2" key="1">
    <citation type="submission" date="2023-07" db="EMBL/GenBank/DDBJ databases">
        <title>Description of novel actinomycetes strains, isolated from tidal flat sediment.</title>
        <authorList>
            <person name="Lu C."/>
        </authorList>
    </citation>
    <scope>NUCLEOTIDE SEQUENCE [LARGE SCALE GENOMIC DNA]</scope>
    <source>
        <strain evidence="1 2">SYSU T00b441</strain>
    </source>
</reference>
<dbReference type="RefSeq" id="WP_304601485.1">
    <property type="nucleotide sequence ID" value="NZ_JAUQYP010000001.1"/>
</dbReference>